<dbReference type="Proteomes" id="UP000580474">
    <property type="component" value="Unassembled WGS sequence"/>
</dbReference>
<feature type="compositionally biased region" description="Low complexity" evidence="1">
    <location>
        <begin position="26"/>
        <end position="43"/>
    </location>
</feature>
<dbReference type="RefSeq" id="WP_246456680.1">
    <property type="nucleotide sequence ID" value="NZ_JACHIV010000001.1"/>
</dbReference>
<evidence type="ECO:0000313" key="2">
    <source>
        <dbReference type="EMBL" id="MBB5067867.1"/>
    </source>
</evidence>
<dbReference type="AlphaFoldDB" id="A0A840NHX7"/>
<name>A0A840NHX7_9PSEU</name>
<gene>
    <name evidence="2" type="ORF">BJ969_000955</name>
</gene>
<evidence type="ECO:0000256" key="1">
    <source>
        <dbReference type="SAM" id="MobiDB-lite"/>
    </source>
</evidence>
<accession>A0A840NHX7</accession>
<organism evidence="2 3">
    <name type="scientific">Saccharopolyspora gloriosae</name>
    <dbReference type="NCBI Taxonomy" id="455344"/>
    <lineage>
        <taxon>Bacteria</taxon>
        <taxon>Bacillati</taxon>
        <taxon>Actinomycetota</taxon>
        <taxon>Actinomycetes</taxon>
        <taxon>Pseudonocardiales</taxon>
        <taxon>Pseudonocardiaceae</taxon>
        <taxon>Saccharopolyspora</taxon>
    </lineage>
</organism>
<reference evidence="2 3" key="1">
    <citation type="submission" date="2020-08" db="EMBL/GenBank/DDBJ databases">
        <title>Sequencing the genomes of 1000 actinobacteria strains.</title>
        <authorList>
            <person name="Klenk H.-P."/>
        </authorList>
    </citation>
    <scope>NUCLEOTIDE SEQUENCE [LARGE SCALE GENOMIC DNA]</scope>
    <source>
        <strain evidence="2 3">DSM 45582</strain>
    </source>
</reference>
<evidence type="ECO:0000313" key="3">
    <source>
        <dbReference type="Proteomes" id="UP000580474"/>
    </source>
</evidence>
<protein>
    <submittedName>
        <fullName evidence="2">Uncharacterized protein</fullName>
    </submittedName>
</protein>
<keyword evidence="3" id="KW-1185">Reference proteome</keyword>
<sequence>MSASIRRQQNSVAPGSQGWSKECRCSSPASSAVESSSLDGSSSIGMNGGCGWSRSDGSTTGTPPSAPVMETSWSTMPAACSGVQRPISPSTLSAACAPSGWLTGPRMSGSRA</sequence>
<feature type="region of interest" description="Disordered" evidence="1">
    <location>
        <begin position="1"/>
        <end position="71"/>
    </location>
</feature>
<dbReference type="EMBL" id="JACHIV010000001">
    <property type="protein sequence ID" value="MBB5067867.1"/>
    <property type="molecule type" value="Genomic_DNA"/>
</dbReference>
<proteinExistence type="predicted"/>
<feature type="compositionally biased region" description="Polar residues" evidence="1">
    <location>
        <begin position="1"/>
        <end position="19"/>
    </location>
</feature>
<comment type="caution">
    <text evidence="2">The sequence shown here is derived from an EMBL/GenBank/DDBJ whole genome shotgun (WGS) entry which is preliminary data.</text>
</comment>